<evidence type="ECO:0000313" key="1">
    <source>
        <dbReference type="EMBL" id="MET3654085.1"/>
    </source>
</evidence>
<dbReference type="EMBL" id="JBEPMU010000006">
    <property type="protein sequence ID" value="MET3654085.1"/>
    <property type="molecule type" value="Genomic_DNA"/>
</dbReference>
<dbReference type="Pfam" id="PF13262">
    <property type="entry name" value="DUF4054"/>
    <property type="match status" value="1"/>
</dbReference>
<organism evidence="1 2">
    <name type="scientific">Dyella japonica</name>
    <dbReference type="NCBI Taxonomy" id="231455"/>
    <lineage>
        <taxon>Bacteria</taxon>
        <taxon>Pseudomonadati</taxon>
        <taxon>Pseudomonadota</taxon>
        <taxon>Gammaproteobacteria</taxon>
        <taxon>Lysobacterales</taxon>
        <taxon>Rhodanobacteraceae</taxon>
        <taxon>Dyella</taxon>
    </lineage>
</organism>
<gene>
    <name evidence="1" type="ORF">ABIC75_003823</name>
</gene>
<dbReference type="InterPro" id="IPR025127">
    <property type="entry name" value="DUF4054"/>
</dbReference>
<accession>A0ABV2K0F8</accession>
<dbReference type="Proteomes" id="UP001549184">
    <property type="component" value="Unassembled WGS sequence"/>
</dbReference>
<name>A0ABV2K0F8_9GAMM</name>
<keyword evidence="2" id="KW-1185">Reference proteome</keyword>
<comment type="caution">
    <text evidence="1">The sequence shown here is derived from an EMBL/GenBank/DDBJ whole genome shotgun (WGS) entry which is preliminary data.</text>
</comment>
<evidence type="ECO:0000313" key="2">
    <source>
        <dbReference type="Proteomes" id="UP001549184"/>
    </source>
</evidence>
<evidence type="ECO:0008006" key="3">
    <source>
        <dbReference type="Google" id="ProtNLM"/>
    </source>
</evidence>
<sequence>MTVTADQLRTDFPEFADTTAYPDSGVNLWLGLAAVTLPEDLWGAWWVIGQELFACHHLVLAAQASEDVADGNTPGEVTGATSAKAVDKVSVSYDPSTVSLTDGGFWNMSRYGIQFLQFARMIGAGGRQF</sequence>
<dbReference type="RefSeq" id="WP_354015459.1">
    <property type="nucleotide sequence ID" value="NZ_JBEPMU010000006.1"/>
</dbReference>
<reference evidence="1 2" key="1">
    <citation type="submission" date="2024-06" db="EMBL/GenBank/DDBJ databases">
        <title>Sorghum-associated microbial communities from plants grown in Nebraska, USA.</title>
        <authorList>
            <person name="Schachtman D."/>
        </authorList>
    </citation>
    <scope>NUCLEOTIDE SEQUENCE [LARGE SCALE GENOMIC DNA]</scope>
    <source>
        <strain evidence="1 2">1073</strain>
    </source>
</reference>
<protein>
    <recommendedName>
        <fullName evidence="3">DUF4054 domain-containing protein</fullName>
    </recommendedName>
</protein>
<proteinExistence type="predicted"/>